<feature type="domain" description="Myb-like" evidence="4">
    <location>
        <begin position="10"/>
        <end position="62"/>
    </location>
</feature>
<dbReference type="InterPro" id="IPR009057">
    <property type="entry name" value="Homeodomain-like_sf"/>
</dbReference>
<evidence type="ECO:0000313" key="6">
    <source>
        <dbReference type="EMBL" id="CAK9316268.1"/>
    </source>
</evidence>
<keyword evidence="7" id="KW-1185">Reference proteome</keyword>
<dbReference type="EMBL" id="OZ021736">
    <property type="protein sequence ID" value="CAK9316268.1"/>
    <property type="molecule type" value="Genomic_DNA"/>
</dbReference>
<dbReference type="InterPro" id="IPR017930">
    <property type="entry name" value="Myb_dom"/>
</dbReference>
<dbReference type="Proteomes" id="UP001642487">
    <property type="component" value="Chromosome 2"/>
</dbReference>
<proteinExistence type="predicted"/>
<dbReference type="Pfam" id="PF00249">
    <property type="entry name" value="Myb_DNA-binding"/>
    <property type="match status" value="2"/>
</dbReference>
<dbReference type="PANTHER" id="PTHR10641:SF1418">
    <property type="entry name" value="MYB-RELATED TRANSCRIPTION FACTOR"/>
    <property type="match status" value="1"/>
</dbReference>
<dbReference type="InterPro" id="IPR015495">
    <property type="entry name" value="Myb_TF_plants"/>
</dbReference>
<evidence type="ECO:0000256" key="3">
    <source>
        <dbReference type="ARBA" id="ARBA00023242"/>
    </source>
</evidence>
<name>A0ABP0YBC9_9ROSI</name>
<evidence type="ECO:0000259" key="4">
    <source>
        <dbReference type="PROSITE" id="PS50090"/>
    </source>
</evidence>
<comment type="subcellular location">
    <subcellularLocation>
        <location evidence="1">Nucleus</location>
    </subcellularLocation>
</comment>
<feature type="domain" description="HTH myb-type" evidence="5">
    <location>
        <begin position="67"/>
        <end position="117"/>
    </location>
</feature>
<dbReference type="SUPFAM" id="SSF46689">
    <property type="entry name" value="Homeodomain-like"/>
    <property type="match status" value="1"/>
</dbReference>
<evidence type="ECO:0000313" key="7">
    <source>
        <dbReference type="Proteomes" id="UP001642487"/>
    </source>
</evidence>
<dbReference type="SMART" id="SM00717">
    <property type="entry name" value="SANT"/>
    <property type="match status" value="2"/>
</dbReference>
<dbReference type="PROSITE" id="PS50090">
    <property type="entry name" value="MYB_LIKE"/>
    <property type="match status" value="2"/>
</dbReference>
<sequence>MAKCCCCCDETKVKKGVWTPEEDQKLIDYVNKYGHWNWRRLPKYAGLLRCGKSCRLRWMNYLRPNIRRGGFSLEEEEIIIQMHAAIGGRWSTMAGVMPGRTDNDIKNHWNTVLKRRVMKKQMKKKKKKKMLTKMANKPLPPPQLPAVAEVSPIHEVFSGEILRSINNQLISNNSTLIIDPSALKSALIETVEMATPGNMDMEPVDDRLPASFAGDFWTDPLWMDNSFDIPFDYQYQGFGESINYFHLGLDEYLLQEGI</sequence>
<dbReference type="PANTHER" id="PTHR10641">
    <property type="entry name" value="MYB FAMILY TRANSCRIPTION FACTOR"/>
    <property type="match status" value="1"/>
</dbReference>
<feature type="domain" description="Myb-like" evidence="4">
    <location>
        <begin position="63"/>
        <end position="113"/>
    </location>
</feature>
<evidence type="ECO:0000259" key="5">
    <source>
        <dbReference type="PROSITE" id="PS51294"/>
    </source>
</evidence>
<dbReference type="PROSITE" id="PS51294">
    <property type="entry name" value="HTH_MYB"/>
    <property type="match status" value="2"/>
</dbReference>
<feature type="domain" description="HTH myb-type" evidence="5">
    <location>
        <begin position="12"/>
        <end position="66"/>
    </location>
</feature>
<dbReference type="CDD" id="cd00167">
    <property type="entry name" value="SANT"/>
    <property type="match status" value="2"/>
</dbReference>
<keyword evidence="3" id="KW-0539">Nucleus</keyword>
<keyword evidence="2" id="KW-0238">DNA-binding</keyword>
<accession>A0ABP0YBC9</accession>
<dbReference type="Gene3D" id="1.10.10.60">
    <property type="entry name" value="Homeodomain-like"/>
    <property type="match status" value="2"/>
</dbReference>
<reference evidence="6 7" key="1">
    <citation type="submission" date="2024-03" db="EMBL/GenBank/DDBJ databases">
        <authorList>
            <person name="Gkanogiannis A."/>
            <person name="Becerra Lopez-Lavalle L."/>
        </authorList>
    </citation>
    <scope>NUCLEOTIDE SEQUENCE [LARGE SCALE GENOMIC DNA]</scope>
</reference>
<dbReference type="InterPro" id="IPR001005">
    <property type="entry name" value="SANT/Myb"/>
</dbReference>
<evidence type="ECO:0000256" key="2">
    <source>
        <dbReference type="ARBA" id="ARBA00023125"/>
    </source>
</evidence>
<gene>
    <name evidence="6" type="ORF">CITCOLO1_LOCUS8127</name>
</gene>
<organism evidence="6 7">
    <name type="scientific">Citrullus colocynthis</name>
    <name type="common">colocynth</name>
    <dbReference type="NCBI Taxonomy" id="252529"/>
    <lineage>
        <taxon>Eukaryota</taxon>
        <taxon>Viridiplantae</taxon>
        <taxon>Streptophyta</taxon>
        <taxon>Embryophyta</taxon>
        <taxon>Tracheophyta</taxon>
        <taxon>Spermatophyta</taxon>
        <taxon>Magnoliopsida</taxon>
        <taxon>eudicotyledons</taxon>
        <taxon>Gunneridae</taxon>
        <taxon>Pentapetalae</taxon>
        <taxon>rosids</taxon>
        <taxon>fabids</taxon>
        <taxon>Cucurbitales</taxon>
        <taxon>Cucurbitaceae</taxon>
        <taxon>Benincaseae</taxon>
        <taxon>Citrullus</taxon>
    </lineage>
</organism>
<evidence type="ECO:0000256" key="1">
    <source>
        <dbReference type="ARBA" id="ARBA00004123"/>
    </source>
</evidence>
<protein>
    <submittedName>
        <fullName evidence="6">Uncharacterized protein</fullName>
    </submittedName>
</protein>